<reference evidence="1" key="1">
    <citation type="submission" date="2022-10" db="EMBL/GenBank/DDBJ databases">
        <title>Genome Sequence of Xylaria curta.</title>
        <authorList>
            <person name="Buettner E."/>
        </authorList>
    </citation>
    <scope>NUCLEOTIDE SEQUENCE</scope>
    <source>
        <strain evidence="1">Babe10</strain>
    </source>
</reference>
<sequence>MRRARNQPLVVGVPVEGVTTEPAKSVVSVPRPGLGPLIELVPAPIGEVLSWLLKVTAPVPIEVSIGAEDGFVPVVTLEATPAIEVVAAADETLLEIPDDSGTETVPEFVDVIGNVDGNMVKLPVKLVKASETEALFDALEDNEPLPIADRDCGIELGPVLITSLVIVAGGKVEIGPVEFWRGYGPEVRVRLEITEAPVLGPEPVSKVDSQVVDG</sequence>
<name>A0ACC1PRP4_9PEZI</name>
<protein>
    <submittedName>
        <fullName evidence="1">Uncharacterized protein</fullName>
    </submittedName>
</protein>
<gene>
    <name evidence="1" type="ORF">NUW58_g582</name>
</gene>
<evidence type="ECO:0000313" key="2">
    <source>
        <dbReference type="Proteomes" id="UP001143856"/>
    </source>
</evidence>
<dbReference type="Proteomes" id="UP001143856">
    <property type="component" value="Unassembled WGS sequence"/>
</dbReference>
<proteinExistence type="predicted"/>
<accession>A0ACC1PRP4</accession>
<dbReference type="EMBL" id="JAPDGR010000051">
    <property type="protein sequence ID" value="KAJ2997657.1"/>
    <property type="molecule type" value="Genomic_DNA"/>
</dbReference>
<organism evidence="1 2">
    <name type="scientific">Xylaria curta</name>
    <dbReference type="NCBI Taxonomy" id="42375"/>
    <lineage>
        <taxon>Eukaryota</taxon>
        <taxon>Fungi</taxon>
        <taxon>Dikarya</taxon>
        <taxon>Ascomycota</taxon>
        <taxon>Pezizomycotina</taxon>
        <taxon>Sordariomycetes</taxon>
        <taxon>Xylariomycetidae</taxon>
        <taxon>Xylariales</taxon>
        <taxon>Xylariaceae</taxon>
        <taxon>Xylaria</taxon>
    </lineage>
</organism>
<comment type="caution">
    <text evidence="1">The sequence shown here is derived from an EMBL/GenBank/DDBJ whole genome shotgun (WGS) entry which is preliminary data.</text>
</comment>
<evidence type="ECO:0000313" key="1">
    <source>
        <dbReference type="EMBL" id="KAJ2997657.1"/>
    </source>
</evidence>
<keyword evidence="2" id="KW-1185">Reference proteome</keyword>